<gene>
    <name evidence="2" type="ORF">O3P69_012466</name>
</gene>
<evidence type="ECO:0000313" key="2">
    <source>
        <dbReference type="EMBL" id="KAK8372954.1"/>
    </source>
</evidence>
<reference evidence="2 3" key="1">
    <citation type="submission" date="2023-03" db="EMBL/GenBank/DDBJ databases">
        <title>High-quality genome of Scylla paramamosain provides insights in environmental adaptation.</title>
        <authorList>
            <person name="Zhang L."/>
        </authorList>
    </citation>
    <scope>NUCLEOTIDE SEQUENCE [LARGE SCALE GENOMIC DNA]</scope>
    <source>
        <strain evidence="2">LZ_2023a</strain>
        <tissue evidence="2">Muscle</tissue>
    </source>
</reference>
<keyword evidence="3" id="KW-1185">Reference proteome</keyword>
<protein>
    <submittedName>
        <fullName evidence="2">Uncharacterized protein</fullName>
    </submittedName>
</protein>
<dbReference type="AlphaFoldDB" id="A0AAW0SDC5"/>
<organism evidence="2 3">
    <name type="scientific">Scylla paramamosain</name>
    <name type="common">Mud crab</name>
    <dbReference type="NCBI Taxonomy" id="85552"/>
    <lineage>
        <taxon>Eukaryota</taxon>
        <taxon>Metazoa</taxon>
        <taxon>Ecdysozoa</taxon>
        <taxon>Arthropoda</taxon>
        <taxon>Crustacea</taxon>
        <taxon>Multicrustacea</taxon>
        <taxon>Malacostraca</taxon>
        <taxon>Eumalacostraca</taxon>
        <taxon>Eucarida</taxon>
        <taxon>Decapoda</taxon>
        <taxon>Pleocyemata</taxon>
        <taxon>Brachyura</taxon>
        <taxon>Eubrachyura</taxon>
        <taxon>Portunoidea</taxon>
        <taxon>Portunidae</taxon>
        <taxon>Portuninae</taxon>
        <taxon>Scylla</taxon>
    </lineage>
</organism>
<evidence type="ECO:0000313" key="3">
    <source>
        <dbReference type="Proteomes" id="UP001487740"/>
    </source>
</evidence>
<accession>A0AAW0SDC5</accession>
<dbReference type="Proteomes" id="UP001487740">
    <property type="component" value="Unassembled WGS sequence"/>
</dbReference>
<proteinExistence type="predicted"/>
<evidence type="ECO:0000256" key="1">
    <source>
        <dbReference type="SAM" id="MobiDB-lite"/>
    </source>
</evidence>
<name>A0AAW0SDC5_SCYPA</name>
<comment type="caution">
    <text evidence="2">The sequence shown here is derived from an EMBL/GenBank/DDBJ whole genome shotgun (WGS) entry which is preliminary data.</text>
</comment>
<sequence length="78" mass="8201">MMKHNKVGVASGSGICRLVRPCQSAGQCVSSHRRERKYAALPRLASPRLAAVGGVAPASPPTRTIANSDHHQLGPGLY</sequence>
<dbReference type="EMBL" id="JARAKH010001461">
    <property type="protein sequence ID" value="KAK8372954.1"/>
    <property type="molecule type" value="Genomic_DNA"/>
</dbReference>
<feature type="region of interest" description="Disordered" evidence="1">
    <location>
        <begin position="54"/>
        <end position="78"/>
    </location>
</feature>